<comment type="caution">
    <text evidence="2">The sequence shown here is derived from an EMBL/GenBank/DDBJ whole genome shotgun (WGS) entry which is preliminary data.</text>
</comment>
<feature type="signal peptide" evidence="1">
    <location>
        <begin position="1"/>
        <end position="20"/>
    </location>
</feature>
<reference evidence="2" key="1">
    <citation type="submission" date="2020-08" db="EMBL/GenBank/DDBJ databases">
        <title>Winogradskyella ouciana sp. nov., isolated from the hadal seawater of the Mariana Trench.</title>
        <authorList>
            <person name="He X."/>
        </authorList>
    </citation>
    <scope>NUCLEOTIDE SEQUENCE [LARGE SCALE GENOMIC DNA]</scope>
    <source>
        <strain evidence="2">KCTC 52348</strain>
    </source>
</reference>
<dbReference type="Proteomes" id="UP000533900">
    <property type="component" value="Unassembled WGS sequence"/>
</dbReference>
<dbReference type="EMBL" id="JACLCP010000001">
    <property type="protein sequence ID" value="MBC2844840.1"/>
    <property type="molecule type" value="Genomic_DNA"/>
</dbReference>
<sequence>MKGHLVKLIFLVFAINLSTAQEWMTDLKIAQKLALVQNKMVLMVWEGTTEYPYPVFVNNEKGRKIYVDNLFLDENLSPLIWEYFVPVIVSENKYGVYYSEIKGKRSRNYIEKFNDNSIKIMDVNGNILNTSDIYLEDLENISTIIKKYALDTEFLAPELRGYQTQKDFYSAYYLASKYMDFSLYGKEKLRPDLLKLAKIYIDEARSFAKAESKEDQSVLAQRCNLLEINQYLLLKRPKKVLRLLEKMDAYKIDNANTSFIAYLYYTAYMSSKRLEDAESWKSKISSVNLKKAQVIINLNS</sequence>
<name>A0A842IPB5_9FLAO</name>
<organism evidence="2 3">
    <name type="scientific">Winogradskyella flava</name>
    <dbReference type="NCBI Taxonomy" id="1884876"/>
    <lineage>
        <taxon>Bacteria</taxon>
        <taxon>Pseudomonadati</taxon>
        <taxon>Bacteroidota</taxon>
        <taxon>Flavobacteriia</taxon>
        <taxon>Flavobacteriales</taxon>
        <taxon>Flavobacteriaceae</taxon>
        <taxon>Winogradskyella</taxon>
    </lineage>
</organism>
<evidence type="ECO:0000313" key="3">
    <source>
        <dbReference type="Proteomes" id="UP000533900"/>
    </source>
</evidence>
<accession>A0A842IPB5</accession>
<feature type="chain" id="PRO_5032536952" evidence="1">
    <location>
        <begin position="21"/>
        <end position="300"/>
    </location>
</feature>
<proteinExistence type="predicted"/>
<keyword evidence="1" id="KW-0732">Signal</keyword>
<keyword evidence="3" id="KW-1185">Reference proteome</keyword>
<protein>
    <submittedName>
        <fullName evidence="2">Uncharacterized protein</fullName>
    </submittedName>
</protein>
<dbReference type="RefSeq" id="WP_185788482.1">
    <property type="nucleotide sequence ID" value="NZ_JACLCP010000001.1"/>
</dbReference>
<gene>
    <name evidence="2" type="ORF">H7F21_07015</name>
</gene>
<evidence type="ECO:0000256" key="1">
    <source>
        <dbReference type="SAM" id="SignalP"/>
    </source>
</evidence>
<evidence type="ECO:0000313" key="2">
    <source>
        <dbReference type="EMBL" id="MBC2844840.1"/>
    </source>
</evidence>
<dbReference type="AlphaFoldDB" id="A0A842IPB5"/>